<dbReference type="Proteomes" id="UP000316313">
    <property type="component" value="Chromosome"/>
</dbReference>
<name>A0A4Y6UH83_9PROT</name>
<organism evidence="3 4">
    <name type="scientific">Swingsia samuiensis</name>
    <dbReference type="NCBI Taxonomy" id="1293412"/>
    <lineage>
        <taxon>Bacteria</taxon>
        <taxon>Pseudomonadati</taxon>
        <taxon>Pseudomonadota</taxon>
        <taxon>Alphaproteobacteria</taxon>
        <taxon>Acetobacterales</taxon>
        <taxon>Acetobacteraceae</taxon>
        <taxon>Swingsia</taxon>
    </lineage>
</organism>
<feature type="region of interest" description="Disordered" evidence="1">
    <location>
        <begin position="57"/>
        <end position="95"/>
    </location>
</feature>
<proteinExistence type="predicted"/>
<dbReference type="RefSeq" id="WP_141459299.1">
    <property type="nucleotide sequence ID" value="NZ_CP038141.1"/>
</dbReference>
<dbReference type="KEGG" id="ssam:E3D00_01490"/>
<keyword evidence="4" id="KW-1185">Reference proteome</keyword>
<reference evidence="3 4" key="1">
    <citation type="submission" date="2019-03" db="EMBL/GenBank/DDBJ databases">
        <title>The complete genome sequence of Swingsia samuiensis NBRC107927(T).</title>
        <authorList>
            <person name="Chua K.-O."/>
            <person name="Chan K.-G."/>
            <person name="See-Too W.-S."/>
        </authorList>
    </citation>
    <scope>NUCLEOTIDE SEQUENCE [LARGE SCALE GENOMIC DNA]</scope>
    <source>
        <strain evidence="3 4">AH83</strain>
    </source>
</reference>
<accession>A0A4Y6UH83</accession>
<evidence type="ECO:0000313" key="3">
    <source>
        <dbReference type="EMBL" id="QDH16384.1"/>
    </source>
</evidence>
<evidence type="ECO:0000256" key="1">
    <source>
        <dbReference type="SAM" id="MobiDB-lite"/>
    </source>
</evidence>
<dbReference type="OrthoDB" id="7281717at2"/>
<evidence type="ECO:0000313" key="4">
    <source>
        <dbReference type="Proteomes" id="UP000316313"/>
    </source>
</evidence>
<evidence type="ECO:0008006" key="5">
    <source>
        <dbReference type="Google" id="ProtNLM"/>
    </source>
</evidence>
<keyword evidence="2" id="KW-0732">Signal</keyword>
<dbReference type="EMBL" id="CP038141">
    <property type="protein sequence ID" value="QDH16384.1"/>
    <property type="molecule type" value="Genomic_DNA"/>
</dbReference>
<evidence type="ECO:0000256" key="2">
    <source>
        <dbReference type="SAM" id="SignalP"/>
    </source>
</evidence>
<feature type="compositionally biased region" description="Low complexity" evidence="1">
    <location>
        <begin position="66"/>
        <end position="95"/>
    </location>
</feature>
<gene>
    <name evidence="3" type="ORF">E3D00_01490</name>
</gene>
<protein>
    <recommendedName>
        <fullName evidence="5">Phosphate starvation-inducible protein PsiF</fullName>
    </recommendedName>
</protein>
<feature type="chain" id="PRO_5021225313" description="Phosphate starvation-inducible protein PsiF" evidence="2">
    <location>
        <begin position="23"/>
        <end position="95"/>
    </location>
</feature>
<feature type="signal peptide" evidence="2">
    <location>
        <begin position="1"/>
        <end position="22"/>
    </location>
</feature>
<sequence>MIRKVSIAALAILAFGGQIAHAKQPCRDAKGRFAKCETVKKPKHCRDAKGKFTKCDVPSASTQEKAPVTTAPAPANPAPAAAAPATAQPAAPATH</sequence>
<dbReference type="AlphaFoldDB" id="A0A4Y6UH83"/>